<evidence type="ECO:0000256" key="1">
    <source>
        <dbReference type="SAM" id="MobiDB-lite"/>
    </source>
</evidence>
<dbReference type="Proteomes" id="UP000183203">
    <property type="component" value="Unassembled WGS sequence"/>
</dbReference>
<evidence type="ECO:0008006" key="4">
    <source>
        <dbReference type="Google" id="ProtNLM"/>
    </source>
</evidence>
<proteinExistence type="predicted"/>
<organism evidence="2 3">
    <name type="scientific">Microbacterium enclense</name>
    <dbReference type="NCBI Taxonomy" id="993073"/>
    <lineage>
        <taxon>Bacteria</taxon>
        <taxon>Bacillati</taxon>
        <taxon>Actinomycetota</taxon>
        <taxon>Actinomycetes</taxon>
        <taxon>Micrococcales</taxon>
        <taxon>Microbacteriaceae</taxon>
        <taxon>Microbacterium</taxon>
    </lineage>
</organism>
<dbReference type="Pfam" id="PF13834">
    <property type="entry name" value="DUF4193"/>
    <property type="match status" value="1"/>
</dbReference>
<dbReference type="OrthoDB" id="4732434at2"/>
<evidence type="ECO:0000313" key="3">
    <source>
        <dbReference type="Proteomes" id="UP000183203"/>
    </source>
</evidence>
<dbReference type="RefSeq" id="WP_058233180.1">
    <property type="nucleotide sequence ID" value="NZ_FMYG01000007.1"/>
</dbReference>
<protein>
    <recommendedName>
        <fullName evidence="4">DUF4193 domain-containing protein</fullName>
    </recommendedName>
</protein>
<name>A0A1G6PMR2_9MICO</name>
<dbReference type="AlphaFoldDB" id="A0A1G6PMR2"/>
<dbReference type="STRING" id="993073.AS029_13830"/>
<accession>A0A1G6PMR2</accession>
<sequence>MATDYDAPRKTEDDSESIEALKERVPDKASGSIDNEDADNPSGFELPGADLSDIELDVVVLPAQEDEFTCMSCFLVKHRSQIAEESGPGFICLECAA</sequence>
<gene>
    <name evidence="2" type="ORF">SAMN05216418_3047</name>
</gene>
<dbReference type="InterPro" id="IPR025242">
    <property type="entry name" value="DUF4193"/>
</dbReference>
<feature type="region of interest" description="Disordered" evidence="1">
    <location>
        <begin position="1"/>
        <end position="47"/>
    </location>
</feature>
<evidence type="ECO:0000313" key="2">
    <source>
        <dbReference type="EMBL" id="SDC81359.1"/>
    </source>
</evidence>
<dbReference type="EMBL" id="FMYG01000007">
    <property type="protein sequence ID" value="SDC81359.1"/>
    <property type="molecule type" value="Genomic_DNA"/>
</dbReference>
<feature type="compositionally biased region" description="Basic and acidic residues" evidence="1">
    <location>
        <begin position="1"/>
        <end position="12"/>
    </location>
</feature>
<reference evidence="2 3" key="1">
    <citation type="submission" date="2016-09" db="EMBL/GenBank/DDBJ databases">
        <authorList>
            <person name="Capua I."/>
            <person name="De Benedictis P."/>
            <person name="Joannis T."/>
            <person name="Lombin L.H."/>
            <person name="Cattoli G."/>
        </authorList>
    </citation>
    <scope>NUCLEOTIDE SEQUENCE [LARGE SCALE GENOMIC DNA]</scope>
    <source>
        <strain evidence="2 3">NIO-1002</strain>
    </source>
</reference>